<protein>
    <submittedName>
        <fullName evidence="1">Uncharacterized protein</fullName>
    </submittedName>
</protein>
<evidence type="ECO:0000313" key="1">
    <source>
        <dbReference type="EnsemblPlants" id="AVESA.00010b.r2.4DG0786140.1.CDS.1"/>
    </source>
</evidence>
<dbReference type="EnsemblPlants" id="AVESA.00010b.r2.4DG0786140.1">
    <property type="protein sequence ID" value="AVESA.00010b.r2.4DG0786140.1.CDS.1"/>
    <property type="gene ID" value="AVESA.00010b.r2.4DG0786140"/>
</dbReference>
<reference evidence="1" key="1">
    <citation type="submission" date="2021-05" db="EMBL/GenBank/DDBJ databases">
        <authorList>
            <person name="Scholz U."/>
            <person name="Mascher M."/>
            <person name="Fiebig A."/>
        </authorList>
    </citation>
    <scope>NUCLEOTIDE SEQUENCE [LARGE SCALE GENOMIC DNA]</scope>
</reference>
<accession>A0ACD5XK39</accession>
<proteinExistence type="predicted"/>
<organism evidence="1 2">
    <name type="scientific">Avena sativa</name>
    <name type="common">Oat</name>
    <dbReference type="NCBI Taxonomy" id="4498"/>
    <lineage>
        <taxon>Eukaryota</taxon>
        <taxon>Viridiplantae</taxon>
        <taxon>Streptophyta</taxon>
        <taxon>Embryophyta</taxon>
        <taxon>Tracheophyta</taxon>
        <taxon>Spermatophyta</taxon>
        <taxon>Magnoliopsida</taxon>
        <taxon>Liliopsida</taxon>
        <taxon>Poales</taxon>
        <taxon>Poaceae</taxon>
        <taxon>BOP clade</taxon>
        <taxon>Pooideae</taxon>
        <taxon>Poodae</taxon>
        <taxon>Poeae</taxon>
        <taxon>Poeae Chloroplast Group 1 (Aveneae type)</taxon>
        <taxon>Aveninae</taxon>
        <taxon>Avena</taxon>
    </lineage>
</organism>
<name>A0ACD5XK39_AVESA</name>
<evidence type="ECO:0000313" key="2">
    <source>
        <dbReference type="Proteomes" id="UP001732700"/>
    </source>
</evidence>
<keyword evidence="2" id="KW-1185">Reference proteome</keyword>
<reference evidence="1" key="2">
    <citation type="submission" date="2025-09" db="UniProtKB">
        <authorList>
            <consortium name="EnsemblPlants"/>
        </authorList>
    </citation>
    <scope>IDENTIFICATION</scope>
</reference>
<dbReference type="Proteomes" id="UP001732700">
    <property type="component" value="Chromosome 4D"/>
</dbReference>
<sequence>MLREKLASPTGRCFLNTSTAECVKVDIPEFHDHDLLALTPEGLLVLVHKRQHANVCLLNPLTHHLTQLPPLTTLVPPKDHDQLSEPDHLFSSYFAAWGSGIAFDDSAVVLCFNRSCMLGVAKPGDDRWMVLNYEDRGATFAPLMFAGRFYCIDVSARRVMVLETGPDQTLRFELAAEMDIRVSTFVHTVHLINNFGELMLVHRHRAPLTAGNKSGWRYDAYQVDLDTRTLIRVDNLGGRAVFMGMSCSLSVSLEVFPSGSIKADTIYLSFDVGERWERKVEAYHLPDGRIERAVRYWGGLVPRPYTLIDCLALSNTAREVIPGLFP</sequence>